<keyword evidence="3" id="KW-1185">Reference proteome</keyword>
<sequence>MKHGIHTDQPGTKTPSTGRPHGLSRQSYGPTRQRLTWSNTASTRTISDLHDNDTEKHGSLTDQTLYTPDRK</sequence>
<feature type="region of interest" description="Disordered" evidence="1">
    <location>
        <begin position="1"/>
        <end position="71"/>
    </location>
</feature>
<feature type="compositionally biased region" description="Basic and acidic residues" evidence="1">
    <location>
        <begin position="47"/>
        <end position="59"/>
    </location>
</feature>
<accession>A0A9D4LSE9</accession>
<evidence type="ECO:0000256" key="1">
    <source>
        <dbReference type="SAM" id="MobiDB-lite"/>
    </source>
</evidence>
<organism evidence="2 3">
    <name type="scientific">Dreissena polymorpha</name>
    <name type="common">Zebra mussel</name>
    <name type="synonym">Mytilus polymorpha</name>
    <dbReference type="NCBI Taxonomy" id="45954"/>
    <lineage>
        <taxon>Eukaryota</taxon>
        <taxon>Metazoa</taxon>
        <taxon>Spiralia</taxon>
        <taxon>Lophotrochozoa</taxon>
        <taxon>Mollusca</taxon>
        <taxon>Bivalvia</taxon>
        <taxon>Autobranchia</taxon>
        <taxon>Heteroconchia</taxon>
        <taxon>Euheterodonta</taxon>
        <taxon>Imparidentia</taxon>
        <taxon>Neoheterodontei</taxon>
        <taxon>Myida</taxon>
        <taxon>Dreissenoidea</taxon>
        <taxon>Dreissenidae</taxon>
        <taxon>Dreissena</taxon>
    </lineage>
</organism>
<gene>
    <name evidence="2" type="ORF">DPMN_025914</name>
</gene>
<feature type="compositionally biased region" description="Polar residues" evidence="1">
    <location>
        <begin position="24"/>
        <end position="46"/>
    </location>
</feature>
<protein>
    <submittedName>
        <fullName evidence="2">Uncharacterized protein</fullName>
    </submittedName>
</protein>
<dbReference type="EMBL" id="JAIWYP010000002">
    <property type="protein sequence ID" value="KAH3862939.1"/>
    <property type="molecule type" value="Genomic_DNA"/>
</dbReference>
<comment type="caution">
    <text evidence="2">The sequence shown here is derived from an EMBL/GenBank/DDBJ whole genome shotgun (WGS) entry which is preliminary data.</text>
</comment>
<dbReference type="Proteomes" id="UP000828390">
    <property type="component" value="Unassembled WGS sequence"/>
</dbReference>
<dbReference type="AlphaFoldDB" id="A0A9D4LSE9"/>
<feature type="compositionally biased region" description="Polar residues" evidence="1">
    <location>
        <begin position="60"/>
        <end position="71"/>
    </location>
</feature>
<proteinExistence type="predicted"/>
<reference evidence="2" key="1">
    <citation type="journal article" date="2019" name="bioRxiv">
        <title>The Genome of the Zebra Mussel, Dreissena polymorpha: A Resource for Invasive Species Research.</title>
        <authorList>
            <person name="McCartney M.A."/>
            <person name="Auch B."/>
            <person name="Kono T."/>
            <person name="Mallez S."/>
            <person name="Zhang Y."/>
            <person name="Obille A."/>
            <person name="Becker A."/>
            <person name="Abrahante J.E."/>
            <person name="Garbe J."/>
            <person name="Badalamenti J.P."/>
            <person name="Herman A."/>
            <person name="Mangelson H."/>
            <person name="Liachko I."/>
            <person name="Sullivan S."/>
            <person name="Sone E.D."/>
            <person name="Koren S."/>
            <person name="Silverstein K.A.T."/>
            <person name="Beckman K.B."/>
            <person name="Gohl D.M."/>
        </authorList>
    </citation>
    <scope>NUCLEOTIDE SEQUENCE</scope>
    <source>
        <strain evidence="2">Duluth1</strain>
        <tissue evidence="2">Whole animal</tissue>
    </source>
</reference>
<evidence type="ECO:0000313" key="2">
    <source>
        <dbReference type="EMBL" id="KAH3862939.1"/>
    </source>
</evidence>
<name>A0A9D4LSE9_DREPO</name>
<evidence type="ECO:0000313" key="3">
    <source>
        <dbReference type="Proteomes" id="UP000828390"/>
    </source>
</evidence>
<reference evidence="2" key="2">
    <citation type="submission" date="2020-11" db="EMBL/GenBank/DDBJ databases">
        <authorList>
            <person name="McCartney M.A."/>
            <person name="Auch B."/>
            <person name="Kono T."/>
            <person name="Mallez S."/>
            <person name="Becker A."/>
            <person name="Gohl D.M."/>
            <person name="Silverstein K.A.T."/>
            <person name="Koren S."/>
            <person name="Bechman K.B."/>
            <person name="Herman A."/>
            <person name="Abrahante J.E."/>
            <person name="Garbe J."/>
        </authorList>
    </citation>
    <scope>NUCLEOTIDE SEQUENCE</scope>
    <source>
        <strain evidence="2">Duluth1</strain>
        <tissue evidence="2">Whole animal</tissue>
    </source>
</reference>